<dbReference type="Proteomes" id="UP000789920">
    <property type="component" value="Unassembled WGS sequence"/>
</dbReference>
<organism evidence="1 2">
    <name type="scientific">Racocetra persica</name>
    <dbReference type="NCBI Taxonomy" id="160502"/>
    <lineage>
        <taxon>Eukaryota</taxon>
        <taxon>Fungi</taxon>
        <taxon>Fungi incertae sedis</taxon>
        <taxon>Mucoromycota</taxon>
        <taxon>Glomeromycotina</taxon>
        <taxon>Glomeromycetes</taxon>
        <taxon>Diversisporales</taxon>
        <taxon>Gigasporaceae</taxon>
        <taxon>Racocetra</taxon>
    </lineage>
</organism>
<keyword evidence="2" id="KW-1185">Reference proteome</keyword>
<reference evidence="1" key="1">
    <citation type="submission" date="2021-06" db="EMBL/GenBank/DDBJ databases">
        <authorList>
            <person name="Kallberg Y."/>
            <person name="Tangrot J."/>
            <person name="Rosling A."/>
        </authorList>
    </citation>
    <scope>NUCLEOTIDE SEQUENCE</scope>
    <source>
        <strain evidence="1">MA461A</strain>
    </source>
</reference>
<proteinExistence type="predicted"/>
<comment type="caution">
    <text evidence="1">The sequence shown here is derived from an EMBL/GenBank/DDBJ whole genome shotgun (WGS) entry which is preliminary data.</text>
</comment>
<accession>A0ACA9RZC3</accession>
<feature type="non-terminal residue" evidence="1">
    <location>
        <position position="1"/>
    </location>
</feature>
<evidence type="ECO:0000313" key="1">
    <source>
        <dbReference type="EMBL" id="CAG8818374.1"/>
    </source>
</evidence>
<evidence type="ECO:0000313" key="2">
    <source>
        <dbReference type="Proteomes" id="UP000789920"/>
    </source>
</evidence>
<gene>
    <name evidence="1" type="ORF">RPERSI_LOCUS24897</name>
</gene>
<protein>
    <submittedName>
        <fullName evidence="1">26427_t:CDS:1</fullName>
    </submittedName>
</protein>
<name>A0ACA9RZC3_9GLOM</name>
<dbReference type="EMBL" id="CAJVQC010080930">
    <property type="protein sequence ID" value="CAG8818374.1"/>
    <property type="molecule type" value="Genomic_DNA"/>
</dbReference>
<sequence length="210" mass="24701">LDKEDLTKYFKKCLQDNLVKLINESEKPTYRFVRRIVLKIDEQAEREGKSYSNLQEAKNELQAIFDKTLPYQQEISFIMSRGRTAEDMLKGLEKHELEKGKEALEEMEKIVYLSKMEKHLLNEIIKKLGIINLESEIQDLKNQTFTSPQQQAENQAKIAKKQKELEEFKKNAEKKQGFVKQEISTIKNQIHQSLQKNNLKTSDLPPQYQN</sequence>